<keyword evidence="5" id="KW-1185">Reference proteome</keyword>
<dbReference type="InterPro" id="IPR004302">
    <property type="entry name" value="Cellulose/chitin-bd_N"/>
</dbReference>
<evidence type="ECO:0000256" key="1">
    <source>
        <dbReference type="SAM" id="MobiDB-lite"/>
    </source>
</evidence>
<feature type="chain" id="PRO_5045189979" description="Chitin-binding type-4 domain-containing protein" evidence="2">
    <location>
        <begin position="26"/>
        <end position="401"/>
    </location>
</feature>
<sequence>MDRFSSNVWLLVTILSIGSLPEVKGHGMLWDPPQRSTAWRRGYPLPVEDRNYNDNELFCGKCGVCGDNYADDIKDNESINGKYVINRSITGYYVRGQTIEVTVKLTANHKGWWEFKLCPLENYNTVVTQECLDEHILTFTDVGETRLYLADNGFTESKSYKVKLDLPDDVTCDNCVLQWKYYTGNSWGCGSGPDGEEECCTGCGGGQETFQNCADIKISGSGSQSTSGPTEKTTKSATLTALTSGSTSWASTTTDSTYTTAPPQTTTIVSKTTTASTTSSAASTTTTSPTAPSVPSSTDDQTTQPSYNKLCHAIGAYSSQPGMNQWCVTNCKATPSFCPSTTCECVEAKTTTMSPPVPPRDTTDCHAIGSFASRLGMDQWCTDNCNATPTNCPNTIYIFGA</sequence>
<evidence type="ECO:0000313" key="4">
    <source>
        <dbReference type="EMBL" id="WAR30063.1"/>
    </source>
</evidence>
<feature type="region of interest" description="Disordered" evidence="1">
    <location>
        <begin position="269"/>
        <end position="303"/>
    </location>
</feature>
<feature type="domain" description="Chitin-binding type-4" evidence="3">
    <location>
        <begin position="60"/>
        <end position="216"/>
    </location>
</feature>
<evidence type="ECO:0000313" key="5">
    <source>
        <dbReference type="Proteomes" id="UP001164746"/>
    </source>
</evidence>
<evidence type="ECO:0000259" key="3">
    <source>
        <dbReference type="Pfam" id="PF03067"/>
    </source>
</evidence>
<proteinExistence type="predicted"/>
<feature type="compositionally biased region" description="Low complexity" evidence="1">
    <location>
        <begin position="269"/>
        <end position="298"/>
    </location>
</feature>
<reference evidence="4" key="1">
    <citation type="submission" date="2022-11" db="EMBL/GenBank/DDBJ databases">
        <title>Centuries of genome instability and evolution in soft-shell clam transmissible cancer (bioRxiv).</title>
        <authorList>
            <person name="Hart S.F.M."/>
            <person name="Yonemitsu M.A."/>
            <person name="Giersch R.M."/>
            <person name="Beal B.F."/>
            <person name="Arriagada G."/>
            <person name="Davis B.W."/>
            <person name="Ostrander E.A."/>
            <person name="Goff S.P."/>
            <person name="Metzger M.J."/>
        </authorList>
    </citation>
    <scope>NUCLEOTIDE SEQUENCE</scope>
    <source>
        <strain evidence="4">MELC-2E11</strain>
        <tissue evidence="4">Siphon/mantle</tissue>
    </source>
</reference>
<feature type="signal peptide" evidence="2">
    <location>
        <begin position="1"/>
        <end position="25"/>
    </location>
</feature>
<organism evidence="4 5">
    <name type="scientific">Mya arenaria</name>
    <name type="common">Soft-shell clam</name>
    <dbReference type="NCBI Taxonomy" id="6604"/>
    <lineage>
        <taxon>Eukaryota</taxon>
        <taxon>Metazoa</taxon>
        <taxon>Spiralia</taxon>
        <taxon>Lophotrochozoa</taxon>
        <taxon>Mollusca</taxon>
        <taxon>Bivalvia</taxon>
        <taxon>Autobranchia</taxon>
        <taxon>Heteroconchia</taxon>
        <taxon>Euheterodonta</taxon>
        <taxon>Imparidentia</taxon>
        <taxon>Neoheterodontei</taxon>
        <taxon>Myida</taxon>
        <taxon>Myoidea</taxon>
        <taxon>Myidae</taxon>
        <taxon>Mya</taxon>
    </lineage>
</organism>
<gene>
    <name evidence="4" type="ORF">MAR_003631</name>
</gene>
<dbReference type="EMBL" id="CP111027">
    <property type="protein sequence ID" value="WAR30063.1"/>
    <property type="molecule type" value="Genomic_DNA"/>
</dbReference>
<keyword evidence="2" id="KW-0732">Signal</keyword>
<evidence type="ECO:0000256" key="2">
    <source>
        <dbReference type="SAM" id="SignalP"/>
    </source>
</evidence>
<feature type="region of interest" description="Disordered" evidence="1">
    <location>
        <begin position="220"/>
        <end position="239"/>
    </location>
</feature>
<protein>
    <recommendedName>
        <fullName evidence="3">Chitin-binding type-4 domain-containing protein</fullName>
    </recommendedName>
</protein>
<dbReference type="Pfam" id="PF03067">
    <property type="entry name" value="LPMO_10"/>
    <property type="match status" value="1"/>
</dbReference>
<accession>A0ABY7G6K1</accession>
<name>A0ABY7G6K1_MYAAR</name>
<dbReference type="Proteomes" id="UP001164746">
    <property type="component" value="Chromosome 16"/>
</dbReference>